<name>A0AAD8Z6M2_9TELE</name>
<feature type="region of interest" description="Disordered" evidence="1">
    <location>
        <begin position="421"/>
        <end position="457"/>
    </location>
</feature>
<protein>
    <recommendedName>
        <fullName evidence="4">NHS-like 1b</fullName>
    </recommendedName>
</protein>
<dbReference type="PANTHER" id="PTHR23039:SF3">
    <property type="entry name" value="NHS-LIKE PROTEIN 1"/>
    <property type="match status" value="1"/>
</dbReference>
<feature type="region of interest" description="Disordered" evidence="1">
    <location>
        <begin position="911"/>
        <end position="990"/>
    </location>
</feature>
<feature type="region of interest" description="Disordered" evidence="1">
    <location>
        <begin position="261"/>
        <end position="295"/>
    </location>
</feature>
<feature type="compositionally biased region" description="Low complexity" evidence="1">
    <location>
        <begin position="421"/>
        <end position="437"/>
    </location>
</feature>
<feature type="compositionally biased region" description="Low complexity" evidence="1">
    <location>
        <begin position="1395"/>
        <end position="1406"/>
    </location>
</feature>
<sequence>TGAKVVRVPGVPVFLSLSLLSQRATVLVSRCREQLEPEEDLDERLCSRHRGALVRNEAPASPWQPLLPAAVLSGVAGSLQGRCSRGLGPSHRESKGAVLTLQPFLPAQSHWLSHLQSKSKGSQRLRLLTTNIHQQQEALRRCSRRDGGPAPASPQPPPKPLATAFGLSRRDGKASPRVTHLHISLFFSLFLSPAAVSSVDEESKWSVHYTAPWRQQENIFLPGSRPPCVEELHHQAKVNLKTVLRECDKLRKDGFRSSQYYSQGPTFSLPIPSNGCQDQDEKDKKKSSESSVTDSTLLYPVTPQTALLNAAWDENTERVWSKSLPLPTPEERMRQRAQAVASRVVPINITATKGQTELRIQSMYMPSQYSTLGQVGSTNSTLKHSDMRDSGCQTDEVRIVQPSMRRIRAQRGHGIAVQIASVSPSTSSSISNMSDRSGALHSTQHNGSERGFHSLPRQGTSINAQQHEPKHSSSPYKMINGSTSSLPYLLNLQHVSPATQHMLSHSRTNTSLGSKSPEFQRFQNGQHTITRDYMVAGHNNSPTSFCPSNNLLNSSDFSSSHLAQSFGTEEILLKPVSSCPSDHSFSTAGTSAASSRCQSLASLHIATHTETESQCSTLDGRNCNSPSGVSESSTQSCSTLTSDQWTYESPPKGPRVSNCSSPVGQVYNSLECSPSKTDSSSLYSVDTEGYYTSMHQDSGLKSISHGCINKSGTSKHDLYECREHHSQCDHASLHSNRSLTRSISLRKAKKPPLPPKRTDSLRRKPHQNPQHSETALNEQLISSLQESLESHSVTLSGILPCSGFEDPWVVRPRSQSTVSTASSGLSAPAAVCPVTPTHSDGDSQRSEFAESWDFCMDFPRSRSEQGPPSPAVRSVNVGEGAGGFASASQNNGFPLADCSSTSVKSKMAISPDKVPQVASPSSGYSSQSITPTGGTPVTSLLRAKSPAGKPKPKVPERKSSLRSSSSSTSLCSNTSDSIRNLPTPPPLPTTLHGLFESISITPVSSSVTASKASITPPPPPPPLLAISSTLGNKKSATSLSPPTPEKCKTSNTFPGLRSPLSDVSDSLLMSGNTISLVRPSPTPSLALPVPCAPASPPTPPLAGTNVQAVTPVKTANPMISVESVEEEKRQRPQITAQALQMVQLRPIKLTKLESMFSDIITTECARVDKHQRQESRRSLDKPAETEVLENIITLDFVSPLERTSTFPVEELLGTPNMQPSASSEPVRNTQSDENILALSINSKPSSTPLSFYNPLQSTTSPVKLQSIHKEQKPPISPKRSGLSLIIPPILYQPVFSLNDLEPLEVTGPEVSSKLEALNSTSDTDSISMQEIPLQVQIESDSGNSTPVGPCSLSLSTTFSSDSLNDPQLPALVLSEQDLGLSDNDLGLSDDKGISDDGSSSTSGSIIFKDEENGAVFDSGTDSSSPTSSLNGEAVDEMMTPTRLRTTEDLFAAIHRSKRKVLGRSDAEEERPRGMLPSPPVTPTGPCPGLPGMSRQSGSAQRGVRRSSTSNDSFKALLLKKGSRAEPGSRMSATDMLKRTDPRLHRADVEATPPDAPCASPGRSRRACEEWARTEGALPRLSPSLTPSKYGRSSTPPSAASSRYNSRSRIPSGPMTVICEREGELSESADGCLTVEVPFSLSLASGFTMCAQGST</sequence>
<feature type="compositionally biased region" description="Basic and acidic residues" evidence="1">
    <location>
        <begin position="279"/>
        <end position="288"/>
    </location>
</feature>
<feature type="compositionally biased region" description="Low complexity" evidence="1">
    <location>
        <begin position="1591"/>
        <end position="1608"/>
    </location>
</feature>
<dbReference type="PANTHER" id="PTHR23039">
    <property type="entry name" value="NANCE-HORAN SYNDROME PROTEIN"/>
    <property type="match status" value="1"/>
</dbReference>
<feature type="compositionally biased region" description="Polar residues" evidence="1">
    <location>
        <begin position="918"/>
        <end position="938"/>
    </location>
</feature>
<feature type="region of interest" description="Disordered" evidence="1">
    <location>
        <begin position="739"/>
        <end position="775"/>
    </location>
</feature>
<evidence type="ECO:0000313" key="3">
    <source>
        <dbReference type="Proteomes" id="UP001239994"/>
    </source>
</evidence>
<reference evidence="2" key="1">
    <citation type="submission" date="2023-03" db="EMBL/GenBank/DDBJ databases">
        <title>Electrophorus voltai genome.</title>
        <authorList>
            <person name="Bian C."/>
        </authorList>
    </citation>
    <scope>NUCLEOTIDE SEQUENCE</scope>
    <source>
        <strain evidence="2">CB-2022</strain>
        <tissue evidence="2">Muscle</tissue>
    </source>
</reference>
<organism evidence="2 3">
    <name type="scientific">Electrophorus voltai</name>
    <dbReference type="NCBI Taxonomy" id="2609070"/>
    <lineage>
        <taxon>Eukaryota</taxon>
        <taxon>Metazoa</taxon>
        <taxon>Chordata</taxon>
        <taxon>Craniata</taxon>
        <taxon>Vertebrata</taxon>
        <taxon>Euteleostomi</taxon>
        <taxon>Actinopterygii</taxon>
        <taxon>Neopterygii</taxon>
        <taxon>Teleostei</taxon>
        <taxon>Ostariophysi</taxon>
        <taxon>Gymnotiformes</taxon>
        <taxon>Gymnotoidei</taxon>
        <taxon>Gymnotidae</taxon>
        <taxon>Electrophorus</taxon>
    </lineage>
</organism>
<feature type="compositionally biased region" description="Pro residues" evidence="1">
    <location>
        <begin position="1476"/>
        <end position="1488"/>
    </location>
</feature>
<feature type="compositionally biased region" description="Polar residues" evidence="1">
    <location>
        <begin position="1493"/>
        <end position="1512"/>
    </location>
</feature>
<comment type="caution">
    <text evidence="2">The sequence shown here is derived from an EMBL/GenBank/DDBJ whole genome shotgun (WGS) entry which is preliminary data.</text>
</comment>
<feature type="region of interest" description="Disordered" evidence="1">
    <location>
        <begin position="1009"/>
        <end position="1028"/>
    </location>
</feature>
<dbReference type="InterPro" id="IPR024845">
    <property type="entry name" value="NHS-like"/>
</dbReference>
<evidence type="ECO:0008006" key="4">
    <source>
        <dbReference type="Google" id="ProtNLM"/>
    </source>
</evidence>
<feature type="compositionally biased region" description="Low complexity" evidence="1">
    <location>
        <begin position="961"/>
        <end position="977"/>
    </location>
</feature>
<feature type="compositionally biased region" description="Basic and acidic residues" evidence="1">
    <location>
        <begin position="1462"/>
        <end position="1472"/>
    </location>
</feature>
<feature type="non-terminal residue" evidence="2">
    <location>
        <position position="1654"/>
    </location>
</feature>
<feature type="region of interest" description="Disordered" evidence="1">
    <location>
        <begin position="141"/>
        <end position="166"/>
    </location>
</feature>
<feature type="region of interest" description="Disordered" evidence="1">
    <location>
        <begin position="1383"/>
        <end position="1437"/>
    </location>
</feature>
<keyword evidence="3" id="KW-1185">Reference proteome</keyword>
<gene>
    <name evidence="2" type="ORF">P4O66_011890</name>
</gene>
<accession>A0AAD8Z6M2</accession>
<dbReference type="EMBL" id="JAROKS010000018">
    <property type="protein sequence ID" value="KAK1793514.1"/>
    <property type="molecule type" value="Genomic_DNA"/>
</dbReference>
<dbReference type="Pfam" id="PF15273">
    <property type="entry name" value="NHS"/>
    <property type="match status" value="2"/>
</dbReference>
<feature type="region of interest" description="Disordered" evidence="1">
    <location>
        <begin position="1460"/>
        <end position="1613"/>
    </location>
</feature>
<dbReference type="Proteomes" id="UP001239994">
    <property type="component" value="Unassembled WGS sequence"/>
</dbReference>
<feature type="compositionally biased region" description="Basic and acidic residues" evidence="1">
    <location>
        <begin position="1535"/>
        <end position="1548"/>
    </location>
</feature>
<feature type="region of interest" description="Disordered" evidence="1">
    <location>
        <begin position="1033"/>
        <end position="1058"/>
    </location>
</feature>
<feature type="compositionally biased region" description="Low complexity" evidence="1">
    <location>
        <begin position="1417"/>
        <end position="1428"/>
    </location>
</feature>
<evidence type="ECO:0000256" key="1">
    <source>
        <dbReference type="SAM" id="MobiDB-lite"/>
    </source>
</evidence>
<dbReference type="GO" id="GO:0030154">
    <property type="term" value="P:cell differentiation"/>
    <property type="evidence" value="ECO:0007669"/>
    <property type="project" value="TreeGrafter"/>
</dbReference>
<evidence type="ECO:0000313" key="2">
    <source>
        <dbReference type="EMBL" id="KAK1793514.1"/>
    </source>
</evidence>
<feature type="compositionally biased region" description="Pro residues" evidence="1">
    <location>
        <begin position="151"/>
        <end position="160"/>
    </location>
</feature>
<proteinExistence type="predicted"/>